<keyword evidence="4" id="KW-0862">Zinc</keyword>
<dbReference type="RefSeq" id="WP_344333190.1">
    <property type="nucleotide sequence ID" value="NZ_BAAAKJ010000131.1"/>
</dbReference>
<keyword evidence="5" id="KW-0170">Cobalt</keyword>
<name>A0ABN1XYE2_9ACTN</name>
<comment type="cofactor">
    <cofactor evidence="1">
        <name>Co(2+)</name>
        <dbReference type="ChEBI" id="CHEBI:48828"/>
    </cofactor>
</comment>
<dbReference type="NCBIfam" id="TIGR01910">
    <property type="entry name" value="DapE-ArgE"/>
    <property type="match status" value="1"/>
</dbReference>
<organism evidence="7 8">
    <name type="scientific">Kitasatospora putterlickiae</name>
    <dbReference type="NCBI Taxonomy" id="221725"/>
    <lineage>
        <taxon>Bacteria</taxon>
        <taxon>Bacillati</taxon>
        <taxon>Actinomycetota</taxon>
        <taxon>Actinomycetes</taxon>
        <taxon>Kitasatosporales</taxon>
        <taxon>Streptomycetaceae</taxon>
        <taxon>Kitasatospora</taxon>
    </lineage>
</organism>
<evidence type="ECO:0000256" key="3">
    <source>
        <dbReference type="ARBA" id="ARBA00006247"/>
    </source>
</evidence>
<evidence type="ECO:0000256" key="5">
    <source>
        <dbReference type="ARBA" id="ARBA00023285"/>
    </source>
</evidence>
<comment type="caution">
    <text evidence="7">The sequence shown here is derived from an EMBL/GenBank/DDBJ whole genome shotgun (WGS) entry which is preliminary data.</text>
</comment>
<accession>A0ABN1XYE2</accession>
<dbReference type="PANTHER" id="PTHR43808:SF25">
    <property type="entry name" value="PEPTIDASE M20 DIMERISATION DOMAIN-CONTAINING PROTEIN"/>
    <property type="match status" value="1"/>
</dbReference>
<dbReference type="Proteomes" id="UP001499863">
    <property type="component" value="Unassembled WGS sequence"/>
</dbReference>
<dbReference type="SUPFAM" id="SSF53187">
    <property type="entry name" value="Zn-dependent exopeptidases"/>
    <property type="match status" value="1"/>
</dbReference>
<reference evidence="7 8" key="1">
    <citation type="journal article" date="2019" name="Int. J. Syst. Evol. Microbiol.">
        <title>The Global Catalogue of Microorganisms (GCM) 10K type strain sequencing project: providing services to taxonomists for standard genome sequencing and annotation.</title>
        <authorList>
            <consortium name="The Broad Institute Genomics Platform"/>
            <consortium name="The Broad Institute Genome Sequencing Center for Infectious Disease"/>
            <person name="Wu L."/>
            <person name="Ma J."/>
        </authorList>
    </citation>
    <scope>NUCLEOTIDE SEQUENCE [LARGE SCALE GENOMIC DNA]</scope>
    <source>
        <strain evidence="7 8">JCM 12393</strain>
    </source>
</reference>
<comment type="cofactor">
    <cofactor evidence="2">
        <name>Zn(2+)</name>
        <dbReference type="ChEBI" id="CHEBI:29105"/>
    </cofactor>
</comment>
<evidence type="ECO:0000313" key="8">
    <source>
        <dbReference type="Proteomes" id="UP001499863"/>
    </source>
</evidence>
<dbReference type="InterPro" id="IPR011650">
    <property type="entry name" value="Peptidase_M20_dimer"/>
</dbReference>
<evidence type="ECO:0000259" key="6">
    <source>
        <dbReference type="Pfam" id="PF07687"/>
    </source>
</evidence>
<dbReference type="PANTHER" id="PTHR43808">
    <property type="entry name" value="ACETYLORNITHINE DEACETYLASE"/>
    <property type="match status" value="1"/>
</dbReference>
<dbReference type="Gene3D" id="3.30.70.360">
    <property type="match status" value="1"/>
</dbReference>
<dbReference type="EMBL" id="BAAAKJ010000131">
    <property type="protein sequence ID" value="GAA1392867.1"/>
    <property type="molecule type" value="Genomic_DNA"/>
</dbReference>
<sequence length="448" mass="47747">MSSPEETARLNRLMSVVDGLRDEMTASLQELVRIPSVSPKYPGIEYKDHVGREGEATALLTDLYRRAGASVDVFAVEEGRDNAIGRIGGKGGGNSLIFNGHVDVVPGGDPAGWAKAPPFSGEVIGSRMYGRGTTDQKSGLVAQAYAAIALREAGIELGGELQLQCVVGEETGDHACGTGAVVERGYVADAAVVSEPSAPPTPLSIVVASPGLLWFSVTVEGKKVHGSMRGATVHPAHSGDLIGVNAIDKVFLVYRALRALEDEWARTQRHDLWYNGHFSLLPGAMRGGPGDLTVPFALSDTATIEYGVMYHPERSPEDVTAEIQAVIDRAADADPWLRDHRPHCEWKLNWDPFVTSPDDGISQSVAGAYRTAAQGTAFSDQPSYTGLYGVCDATVFTRTGVPSVVFGPGDLRVAHGNDEYVDLDEVWLAARTYAVLATRWCGTASPVS</sequence>
<dbReference type="InterPro" id="IPR050072">
    <property type="entry name" value="Peptidase_M20A"/>
</dbReference>
<dbReference type="Gene3D" id="3.40.630.10">
    <property type="entry name" value="Zn peptidases"/>
    <property type="match status" value="2"/>
</dbReference>
<comment type="similarity">
    <text evidence="3">Belongs to the peptidase M20A family.</text>
</comment>
<evidence type="ECO:0000256" key="2">
    <source>
        <dbReference type="ARBA" id="ARBA00001947"/>
    </source>
</evidence>
<evidence type="ECO:0000256" key="1">
    <source>
        <dbReference type="ARBA" id="ARBA00001941"/>
    </source>
</evidence>
<protein>
    <submittedName>
        <fullName evidence="7">M20/M25/M40 family metallo-hydrolase</fullName>
    </submittedName>
</protein>
<gene>
    <name evidence="7" type="ORF">GCM10009639_25130</name>
</gene>
<dbReference type="InterPro" id="IPR010182">
    <property type="entry name" value="ArgE/DapE"/>
</dbReference>
<dbReference type="Pfam" id="PF01546">
    <property type="entry name" value="Peptidase_M20"/>
    <property type="match status" value="1"/>
</dbReference>
<proteinExistence type="inferred from homology"/>
<keyword evidence="8" id="KW-1185">Reference proteome</keyword>
<evidence type="ECO:0000256" key="4">
    <source>
        <dbReference type="ARBA" id="ARBA00022833"/>
    </source>
</evidence>
<evidence type="ECO:0000313" key="7">
    <source>
        <dbReference type="EMBL" id="GAA1392867.1"/>
    </source>
</evidence>
<dbReference type="Pfam" id="PF07687">
    <property type="entry name" value="M20_dimer"/>
    <property type="match status" value="1"/>
</dbReference>
<dbReference type="InterPro" id="IPR002933">
    <property type="entry name" value="Peptidase_M20"/>
</dbReference>
<feature type="domain" description="Peptidase M20 dimerisation" evidence="6">
    <location>
        <begin position="208"/>
        <end position="332"/>
    </location>
</feature>